<accession>A0A8S5T8W3</accession>
<organism evidence="1">
    <name type="scientific">Myoviridae sp. ctZhr26</name>
    <dbReference type="NCBI Taxonomy" id="2827694"/>
    <lineage>
        <taxon>Viruses</taxon>
        <taxon>Duplodnaviria</taxon>
        <taxon>Heunggongvirae</taxon>
        <taxon>Uroviricota</taxon>
        <taxon>Caudoviricetes</taxon>
    </lineage>
</organism>
<name>A0A8S5T8W3_9CAUD</name>
<sequence length="65" mass="7615">MLWIALRNNFVNYLYSCLPVITPVSDGGFLYIFHVYLEEWHSDVSRHWPLSQAVASTACERQKKI</sequence>
<protein>
    <submittedName>
        <fullName evidence="1">Vitelline membrane cysteine-rich region protein</fullName>
    </submittedName>
</protein>
<evidence type="ECO:0000313" key="1">
    <source>
        <dbReference type="EMBL" id="DAF59210.1"/>
    </source>
</evidence>
<reference evidence="1" key="1">
    <citation type="journal article" date="2021" name="Proc. Natl. Acad. Sci. U.S.A.">
        <title>A Catalog of Tens of Thousands of Viruses from Human Metagenomes Reveals Hidden Associations with Chronic Diseases.</title>
        <authorList>
            <person name="Tisza M.J."/>
            <person name="Buck C.B."/>
        </authorList>
    </citation>
    <scope>NUCLEOTIDE SEQUENCE</scope>
    <source>
        <strain evidence="1">CtZhr26</strain>
    </source>
</reference>
<proteinExistence type="predicted"/>
<dbReference type="EMBL" id="BK032765">
    <property type="protein sequence ID" value="DAF59210.1"/>
    <property type="molecule type" value="Genomic_DNA"/>
</dbReference>